<keyword evidence="7" id="KW-0636">Prenylation</keyword>
<dbReference type="OrthoDB" id="9989112at2759"/>
<comment type="similarity">
    <text evidence="1">Belongs to the small GTPase superfamily. Rab family.</text>
</comment>
<organism evidence="9 10">
    <name type="scientific">Lepidothrix coronata</name>
    <name type="common">blue-crowned manakin</name>
    <dbReference type="NCBI Taxonomy" id="321398"/>
    <lineage>
        <taxon>Eukaryota</taxon>
        <taxon>Metazoa</taxon>
        <taxon>Chordata</taxon>
        <taxon>Craniata</taxon>
        <taxon>Vertebrata</taxon>
        <taxon>Euteleostomi</taxon>
        <taxon>Archelosauria</taxon>
        <taxon>Archosauria</taxon>
        <taxon>Dinosauria</taxon>
        <taxon>Saurischia</taxon>
        <taxon>Theropoda</taxon>
        <taxon>Coelurosauria</taxon>
        <taxon>Aves</taxon>
        <taxon>Neognathae</taxon>
        <taxon>Neoaves</taxon>
        <taxon>Telluraves</taxon>
        <taxon>Australaves</taxon>
        <taxon>Passeriformes</taxon>
        <taxon>Pipridae</taxon>
        <taxon>Lepidothrix</taxon>
    </lineage>
</organism>
<evidence type="ECO:0000256" key="7">
    <source>
        <dbReference type="ARBA" id="ARBA00023289"/>
    </source>
</evidence>
<dbReference type="SMART" id="SM00176">
    <property type="entry name" value="RAN"/>
    <property type="match status" value="1"/>
</dbReference>
<proteinExistence type="inferred from homology"/>
<dbReference type="Proteomes" id="UP000504624">
    <property type="component" value="Unplaced"/>
</dbReference>
<dbReference type="SMART" id="SM00177">
    <property type="entry name" value="ARF"/>
    <property type="match status" value="1"/>
</dbReference>
<feature type="region of interest" description="Disordered" evidence="8">
    <location>
        <begin position="1"/>
        <end position="104"/>
    </location>
</feature>
<evidence type="ECO:0000256" key="5">
    <source>
        <dbReference type="ARBA" id="ARBA00023134"/>
    </source>
</evidence>
<dbReference type="PROSITE" id="PS51417">
    <property type="entry name" value="ARF"/>
    <property type="match status" value="1"/>
</dbReference>
<dbReference type="PANTHER" id="PTHR47977">
    <property type="entry name" value="RAS-RELATED PROTEIN RAB"/>
    <property type="match status" value="1"/>
</dbReference>
<dbReference type="PROSITE" id="PS51421">
    <property type="entry name" value="RAS"/>
    <property type="match status" value="1"/>
</dbReference>
<dbReference type="Pfam" id="PF00071">
    <property type="entry name" value="Ras"/>
    <property type="match status" value="1"/>
</dbReference>
<dbReference type="GO" id="GO:0003924">
    <property type="term" value="F:GTPase activity"/>
    <property type="evidence" value="ECO:0007669"/>
    <property type="project" value="InterPro"/>
</dbReference>
<gene>
    <name evidence="10" type="primary">RAB1A</name>
</gene>
<dbReference type="NCBIfam" id="TIGR00231">
    <property type="entry name" value="small_GTP"/>
    <property type="match status" value="1"/>
</dbReference>
<name>A0A6J0HIE7_9PASS</name>
<dbReference type="SUPFAM" id="SSF52540">
    <property type="entry name" value="P-loop containing nucleoside triphosphate hydrolases"/>
    <property type="match status" value="1"/>
</dbReference>
<feature type="compositionally biased region" description="Basic and acidic residues" evidence="8">
    <location>
        <begin position="64"/>
        <end position="82"/>
    </location>
</feature>
<evidence type="ECO:0000313" key="10">
    <source>
        <dbReference type="RefSeq" id="XP_017674333.1"/>
    </source>
</evidence>
<dbReference type="AlphaFoldDB" id="A0A6J0HIE7"/>
<dbReference type="GO" id="GO:0015031">
    <property type="term" value="P:protein transport"/>
    <property type="evidence" value="ECO:0007669"/>
    <property type="project" value="UniProtKB-KW"/>
</dbReference>
<dbReference type="PRINTS" id="PR00449">
    <property type="entry name" value="RASTRNSFRMNG"/>
</dbReference>
<dbReference type="InterPro" id="IPR027417">
    <property type="entry name" value="P-loop_NTPase"/>
</dbReference>
<keyword evidence="2" id="KW-0813">Transport</keyword>
<dbReference type="Gene3D" id="3.40.50.300">
    <property type="entry name" value="P-loop containing nucleotide triphosphate hydrolases"/>
    <property type="match status" value="1"/>
</dbReference>
<evidence type="ECO:0000256" key="4">
    <source>
        <dbReference type="ARBA" id="ARBA00022927"/>
    </source>
</evidence>
<feature type="compositionally biased region" description="Low complexity" evidence="8">
    <location>
        <begin position="88"/>
        <end position="104"/>
    </location>
</feature>
<dbReference type="InterPro" id="IPR005225">
    <property type="entry name" value="Small_GTP-bd"/>
</dbReference>
<dbReference type="SMART" id="SM00174">
    <property type="entry name" value="RHO"/>
    <property type="match status" value="1"/>
</dbReference>
<accession>A0A6J0HIE7</accession>
<dbReference type="InterPro" id="IPR050227">
    <property type="entry name" value="Rab"/>
</dbReference>
<dbReference type="FunFam" id="3.40.50.300:FF:000069">
    <property type="entry name" value="Ras GTP-binding protein YPT1"/>
    <property type="match status" value="1"/>
</dbReference>
<evidence type="ECO:0000256" key="6">
    <source>
        <dbReference type="ARBA" id="ARBA00023288"/>
    </source>
</evidence>
<dbReference type="RefSeq" id="XP_017674333.1">
    <property type="nucleotide sequence ID" value="XM_017818844.1"/>
</dbReference>
<evidence type="ECO:0000256" key="1">
    <source>
        <dbReference type="ARBA" id="ARBA00006270"/>
    </source>
</evidence>
<protein>
    <submittedName>
        <fullName evidence="10">LOW QUALITY PROTEIN: ras-related protein Rab-1A</fullName>
    </submittedName>
</protein>
<keyword evidence="4" id="KW-0653">Protein transport</keyword>
<feature type="region of interest" description="Disordered" evidence="8">
    <location>
        <begin position="300"/>
        <end position="327"/>
    </location>
</feature>
<dbReference type="InterPro" id="IPR057289">
    <property type="entry name" value="Rab1/Ypt1"/>
</dbReference>
<dbReference type="SMART" id="SM00173">
    <property type="entry name" value="RAS"/>
    <property type="match status" value="1"/>
</dbReference>
<reference evidence="10" key="1">
    <citation type="submission" date="2025-08" db="UniProtKB">
        <authorList>
            <consortium name="RefSeq"/>
        </authorList>
    </citation>
    <scope>IDENTIFICATION</scope>
</reference>
<dbReference type="SMART" id="SM00175">
    <property type="entry name" value="RAB"/>
    <property type="match status" value="1"/>
</dbReference>
<dbReference type="GO" id="GO:0005525">
    <property type="term" value="F:GTP binding"/>
    <property type="evidence" value="ECO:0007669"/>
    <property type="project" value="UniProtKB-KW"/>
</dbReference>
<evidence type="ECO:0000256" key="8">
    <source>
        <dbReference type="SAM" id="MobiDB-lite"/>
    </source>
</evidence>
<keyword evidence="5" id="KW-0342">GTP-binding</keyword>
<keyword evidence="6" id="KW-0449">Lipoprotein</keyword>
<dbReference type="CTD" id="5861"/>
<evidence type="ECO:0000256" key="3">
    <source>
        <dbReference type="ARBA" id="ARBA00022741"/>
    </source>
</evidence>
<evidence type="ECO:0000313" key="9">
    <source>
        <dbReference type="Proteomes" id="UP000504624"/>
    </source>
</evidence>
<keyword evidence="3" id="KW-0547">Nucleotide-binding</keyword>
<dbReference type="GeneID" id="108499229"/>
<feature type="compositionally biased region" description="Polar residues" evidence="8">
    <location>
        <begin position="312"/>
        <end position="327"/>
    </location>
</feature>
<sequence length="327" mass="35242">MRRRRRGGSRESESTRGGSAGRRRRLGLGFPWRPATAPRPCKRCSASGRPVSWSGSGGHFGLRRSAEAAERARADEPSRAPGDRGSLGPAHRGAPASAAGGAAAPPPLHSALAVPRAAGPTDMSSMNPEYDYLFKLLLIGDSGVGKSCLLLRFADDTYTESYISTIGVDFKIRTIELDGKTIKLQIWDTAGQERFRTITSSYYRGAHGIIVVYDVTDQESFNNVKQWLQEIDRYASENVNKLLVGNKCDLTTKKVVDYTTAKEFADSLGIPFLETSAKNATNVEQSFMTMAAEIKKRMGPGATAGGAEKSNVKIQSTPVKQSSGGCC</sequence>
<evidence type="ECO:0000256" key="2">
    <source>
        <dbReference type="ARBA" id="ARBA00022448"/>
    </source>
</evidence>
<dbReference type="PROSITE" id="PS51419">
    <property type="entry name" value="RAB"/>
    <property type="match status" value="1"/>
</dbReference>
<dbReference type="InterPro" id="IPR001806">
    <property type="entry name" value="Small_GTPase"/>
</dbReference>
<dbReference type="CDD" id="cd01869">
    <property type="entry name" value="Rab1_Ypt1"/>
    <property type="match status" value="1"/>
</dbReference>
<dbReference type="PROSITE" id="PS51420">
    <property type="entry name" value="RHO"/>
    <property type="match status" value="1"/>
</dbReference>
<keyword evidence="9" id="KW-1185">Reference proteome</keyword>